<reference evidence="2 3" key="1">
    <citation type="submission" date="2021-06" db="EMBL/GenBank/DDBJ databases">
        <title>Caerostris extrusa draft genome.</title>
        <authorList>
            <person name="Kono N."/>
            <person name="Arakawa K."/>
        </authorList>
    </citation>
    <scope>NUCLEOTIDE SEQUENCE [LARGE SCALE GENOMIC DNA]</scope>
</reference>
<evidence type="ECO:0000256" key="1">
    <source>
        <dbReference type="SAM" id="MobiDB-lite"/>
    </source>
</evidence>
<gene>
    <name evidence="2" type="ORF">CEXT_90591</name>
</gene>
<dbReference type="AlphaFoldDB" id="A0AAV4MI98"/>
<accession>A0AAV4MI98</accession>
<dbReference type="Proteomes" id="UP001054945">
    <property type="component" value="Unassembled WGS sequence"/>
</dbReference>
<feature type="region of interest" description="Disordered" evidence="1">
    <location>
        <begin position="48"/>
        <end position="105"/>
    </location>
</feature>
<proteinExistence type="predicted"/>
<dbReference type="EMBL" id="BPLR01019819">
    <property type="protein sequence ID" value="GIX72106.1"/>
    <property type="molecule type" value="Genomic_DNA"/>
</dbReference>
<name>A0AAV4MI98_CAEEX</name>
<organism evidence="2 3">
    <name type="scientific">Caerostris extrusa</name>
    <name type="common">Bark spider</name>
    <name type="synonym">Caerostris bankana</name>
    <dbReference type="NCBI Taxonomy" id="172846"/>
    <lineage>
        <taxon>Eukaryota</taxon>
        <taxon>Metazoa</taxon>
        <taxon>Ecdysozoa</taxon>
        <taxon>Arthropoda</taxon>
        <taxon>Chelicerata</taxon>
        <taxon>Arachnida</taxon>
        <taxon>Araneae</taxon>
        <taxon>Araneomorphae</taxon>
        <taxon>Entelegynae</taxon>
        <taxon>Araneoidea</taxon>
        <taxon>Araneidae</taxon>
        <taxon>Caerostris</taxon>
    </lineage>
</organism>
<evidence type="ECO:0000313" key="3">
    <source>
        <dbReference type="Proteomes" id="UP001054945"/>
    </source>
</evidence>
<evidence type="ECO:0000313" key="2">
    <source>
        <dbReference type="EMBL" id="GIX72106.1"/>
    </source>
</evidence>
<comment type="caution">
    <text evidence="2">The sequence shown here is derived from an EMBL/GenBank/DDBJ whole genome shotgun (WGS) entry which is preliminary data.</text>
</comment>
<protein>
    <submittedName>
        <fullName evidence="2">Uncharacterized protein</fullName>
    </submittedName>
</protein>
<feature type="compositionally biased region" description="Polar residues" evidence="1">
    <location>
        <begin position="49"/>
        <end position="68"/>
    </location>
</feature>
<feature type="compositionally biased region" description="Basic and acidic residues" evidence="1">
    <location>
        <begin position="69"/>
        <end position="89"/>
    </location>
</feature>
<sequence>MNFESTARKEGMNYIAQHYPKSSTASISTKEIFEIFLHFRDNRKDYKFNETSQQKSNRSNDIINSLLTKQEEKNHVLTEQEETTERSIPTEKVGQKLGSTNVPNDHIIYRNFGPKNSINIVKEKEELRETSKIKDNRRKKY</sequence>
<keyword evidence="3" id="KW-1185">Reference proteome</keyword>